<gene>
    <name evidence="1" type="ORF">GGD40_004148</name>
</gene>
<dbReference type="Gene3D" id="1.10.1220.10">
    <property type="entry name" value="Met repressor-like"/>
    <property type="match status" value="1"/>
</dbReference>
<keyword evidence="2" id="KW-1185">Reference proteome</keyword>
<dbReference type="InterPro" id="IPR010985">
    <property type="entry name" value="Ribbon_hlx_hlx"/>
</dbReference>
<accession>A0A7Y9WPD8</accession>
<dbReference type="RefSeq" id="WP_179744738.1">
    <property type="nucleotide sequence ID" value="NZ_JACCAS010000001.1"/>
</dbReference>
<evidence type="ECO:0000313" key="1">
    <source>
        <dbReference type="EMBL" id="NYH24669.1"/>
    </source>
</evidence>
<dbReference type="EMBL" id="JACCAS010000001">
    <property type="protein sequence ID" value="NYH24669.1"/>
    <property type="molecule type" value="Genomic_DNA"/>
</dbReference>
<dbReference type="SUPFAM" id="SSF47598">
    <property type="entry name" value="Ribbon-helix-helix"/>
    <property type="match status" value="1"/>
</dbReference>
<name>A0A7Y9WPD8_9BURK</name>
<reference evidence="1 2" key="1">
    <citation type="submission" date="2020-07" db="EMBL/GenBank/DDBJ databases">
        <title>Exploring microbial biodiversity for novel pathways involved in the catabolism of aromatic compounds derived from lignin.</title>
        <authorList>
            <person name="Elkins J."/>
        </authorList>
    </citation>
    <scope>NUCLEOTIDE SEQUENCE [LARGE SCALE GENOMIC DNA]</scope>
    <source>
        <strain evidence="1 2">H2C3C</strain>
    </source>
</reference>
<dbReference type="GO" id="GO:0006355">
    <property type="term" value="P:regulation of DNA-templated transcription"/>
    <property type="evidence" value="ECO:0007669"/>
    <property type="project" value="InterPro"/>
</dbReference>
<dbReference type="AlphaFoldDB" id="A0A7Y9WPD8"/>
<protein>
    <submittedName>
        <fullName evidence="1">Putative transcriptional regulator</fullName>
    </submittedName>
</protein>
<organism evidence="1 2">
    <name type="scientific">Paraburkholderia bryophila</name>
    <dbReference type="NCBI Taxonomy" id="420952"/>
    <lineage>
        <taxon>Bacteria</taxon>
        <taxon>Pseudomonadati</taxon>
        <taxon>Pseudomonadota</taxon>
        <taxon>Betaproteobacteria</taxon>
        <taxon>Burkholderiales</taxon>
        <taxon>Burkholderiaceae</taxon>
        <taxon>Paraburkholderia</taxon>
    </lineage>
</organism>
<sequence length="57" mass="6474">MDKRFAARIDGERHHKLKVLCAQLKTDMSTVAREAIDGFLAKHGVKIEGDKQEQKQP</sequence>
<evidence type="ECO:0000313" key="2">
    <source>
        <dbReference type="Proteomes" id="UP000540929"/>
    </source>
</evidence>
<proteinExistence type="predicted"/>
<dbReference type="InterPro" id="IPR013321">
    <property type="entry name" value="Arc_rbn_hlx_hlx"/>
</dbReference>
<dbReference type="Proteomes" id="UP000540929">
    <property type="component" value="Unassembled WGS sequence"/>
</dbReference>
<comment type="caution">
    <text evidence="1">The sequence shown here is derived from an EMBL/GenBank/DDBJ whole genome shotgun (WGS) entry which is preliminary data.</text>
</comment>